<protein>
    <submittedName>
        <fullName evidence="1">5-methylcytosine-specific restriction enzyme subunit McrC</fullName>
    </submittedName>
</protein>
<gene>
    <name evidence="1" type="ORF">SAMN04489758_12123</name>
</gene>
<proteinExistence type="predicted"/>
<accession>A0A1I0FQ05</accession>
<dbReference type="AlphaFoldDB" id="A0A1I0FQ05"/>
<organism evidence="1 2">
    <name type="scientific">Thomasclavelia cocleata</name>
    <dbReference type="NCBI Taxonomy" id="69824"/>
    <lineage>
        <taxon>Bacteria</taxon>
        <taxon>Bacillati</taxon>
        <taxon>Bacillota</taxon>
        <taxon>Erysipelotrichia</taxon>
        <taxon>Erysipelotrichales</taxon>
        <taxon>Coprobacillaceae</taxon>
        <taxon>Thomasclavelia</taxon>
    </lineage>
</organism>
<sequence length="67" mass="7681">MQVQYGVHTIHSNNLYQIYTYVKIYDKDKNGNAAGMLLYAKTDEIVLPHNTYQMDGNVISVDTLDLK</sequence>
<dbReference type="EMBL" id="FOIN01000021">
    <property type="protein sequence ID" value="SET60262.1"/>
    <property type="molecule type" value="Genomic_DNA"/>
</dbReference>
<dbReference type="Proteomes" id="UP000198558">
    <property type="component" value="Unassembled WGS sequence"/>
</dbReference>
<name>A0A1I0FQ05_9FIRM</name>
<dbReference type="RefSeq" id="WP_092354459.1">
    <property type="nucleotide sequence ID" value="NZ_CAMJBU010000269.1"/>
</dbReference>
<evidence type="ECO:0000313" key="2">
    <source>
        <dbReference type="Proteomes" id="UP000198558"/>
    </source>
</evidence>
<evidence type="ECO:0000313" key="1">
    <source>
        <dbReference type="EMBL" id="SET60262.1"/>
    </source>
</evidence>
<keyword evidence="2" id="KW-1185">Reference proteome</keyword>
<dbReference type="OrthoDB" id="9786961at2"/>
<reference evidence="2" key="1">
    <citation type="submission" date="2016-10" db="EMBL/GenBank/DDBJ databases">
        <authorList>
            <person name="Varghese N."/>
            <person name="Submissions S."/>
        </authorList>
    </citation>
    <scope>NUCLEOTIDE SEQUENCE [LARGE SCALE GENOMIC DNA]</scope>
    <source>
        <strain evidence="2">DSM 1551</strain>
    </source>
</reference>